<evidence type="ECO:0008006" key="5">
    <source>
        <dbReference type="Google" id="ProtNLM"/>
    </source>
</evidence>
<evidence type="ECO:0000256" key="2">
    <source>
        <dbReference type="SAM" id="Phobius"/>
    </source>
</evidence>
<dbReference type="eggNOG" id="ENOG503025B">
    <property type="taxonomic scope" value="Bacteria"/>
</dbReference>
<evidence type="ECO:0000313" key="3">
    <source>
        <dbReference type="EMBL" id="ABX41521.1"/>
    </source>
</evidence>
<dbReference type="RefSeq" id="WP_012199169.1">
    <property type="nucleotide sequence ID" value="NC_010001.1"/>
</dbReference>
<feature type="transmembrane region" description="Helical" evidence="2">
    <location>
        <begin position="65"/>
        <end position="84"/>
    </location>
</feature>
<dbReference type="KEGG" id="cpy:Cphy_1143"/>
<feature type="transmembrane region" description="Helical" evidence="2">
    <location>
        <begin position="12"/>
        <end position="35"/>
    </location>
</feature>
<feature type="transmembrane region" description="Helical" evidence="2">
    <location>
        <begin position="96"/>
        <end position="117"/>
    </location>
</feature>
<feature type="compositionally biased region" description="Basic and acidic residues" evidence="1">
    <location>
        <begin position="199"/>
        <end position="211"/>
    </location>
</feature>
<gene>
    <name evidence="3" type="ordered locus">Cphy_1143</name>
</gene>
<protein>
    <recommendedName>
        <fullName evidence="5">NfeD-like C-terminal domain-containing protein</fullName>
    </recommendedName>
</protein>
<name>A9KN22_LACP7</name>
<dbReference type="STRING" id="357809.Cphy_1143"/>
<evidence type="ECO:0000313" key="4">
    <source>
        <dbReference type="Proteomes" id="UP000000370"/>
    </source>
</evidence>
<dbReference type="Gene3D" id="2.40.50.140">
    <property type="entry name" value="Nucleic acid-binding proteins"/>
    <property type="match status" value="1"/>
</dbReference>
<feature type="region of interest" description="Disordered" evidence="1">
    <location>
        <begin position="199"/>
        <end position="221"/>
    </location>
</feature>
<dbReference type="AlphaFoldDB" id="A9KN22"/>
<keyword evidence="2" id="KW-0472">Membrane</keyword>
<dbReference type="InterPro" id="IPR012340">
    <property type="entry name" value="NA-bd_OB-fold"/>
</dbReference>
<accession>A9KN22</accession>
<keyword evidence="4" id="KW-1185">Reference proteome</keyword>
<keyword evidence="2" id="KW-0812">Transmembrane</keyword>
<reference evidence="4" key="1">
    <citation type="submission" date="2007-11" db="EMBL/GenBank/DDBJ databases">
        <title>Complete genome sequence of Clostridium phytofermentans ISDg.</title>
        <authorList>
            <person name="Leschine S.B."/>
            <person name="Warnick T.A."/>
            <person name="Blanchard J.L."/>
            <person name="Schnell D.J."/>
            <person name="Petit E.L."/>
            <person name="LaTouf W.G."/>
            <person name="Copeland A."/>
            <person name="Lucas S."/>
            <person name="Lapidus A."/>
            <person name="Barry K."/>
            <person name="Glavina del Rio T."/>
            <person name="Dalin E."/>
            <person name="Tice H."/>
            <person name="Pitluck S."/>
            <person name="Kiss H."/>
            <person name="Brettin T."/>
            <person name="Bruce D."/>
            <person name="Detter J.C."/>
            <person name="Han C."/>
            <person name="Kuske C."/>
            <person name="Schmutz J."/>
            <person name="Larimer F."/>
            <person name="Land M."/>
            <person name="Hauser L."/>
            <person name="Kyrpides N."/>
            <person name="Kim E.A."/>
            <person name="Richardson P."/>
        </authorList>
    </citation>
    <scope>NUCLEOTIDE SEQUENCE [LARGE SCALE GENOMIC DNA]</scope>
    <source>
        <strain evidence="4">ATCC 700394 / DSM 18823 / ISDg</strain>
    </source>
</reference>
<sequence length="221" mass="23541">MKEWWDSLSQLSQVFATVAIPATVVMVLQTILLLFGIGHDHDCDVADHDIADHDMCAGAHGGSDGLSLFTIRGIVAFFAIGGWTGIAVDSADGSEALAIILSLLAGSAALFGIAYLFKFALKLQNNGTLSLDNAVGKTGEVYIPIPANRKGAGKVMVTVQERLCELSAITSEERDLKTGEYIKVIEAIDDQTVLVVSHSSDETTENKDTENKGGISKWITT</sequence>
<keyword evidence="2" id="KW-1133">Transmembrane helix</keyword>
<evidence type="ECO:0000256" key="1">
    <source>
        <dbReference type="SAM" id="MobiDB-lite"/>
    </source>
</evidence>
<dbReference type="Proteomes" id="UP000000370">
    <property type="component" value="Chromosome"/>
</dbReference>
<proteinExistence type="predicted"/>
<dbReference type="EMBL" id="CP000885">
    <property type="protein sequence ID" value="ABX41521.1"/>
    <property type="molecule type" value="Genomic_DNA"/>
</dbReference>
<organism evidence="3 4">
    <name type="scientific">Lachnoclostridium phytofermentans (strain ATCC 700394 / DSM 18823 / ISDg)</name>
    <name type="common">Clostridium phytofermentans</name>
    <dbReference type="NCBI Taxonomy" id="357809"/>
    <lineage>
        <taxon>Bacteria</taxon>
        <taxon>Bacillati</taxon>
        <taxon>Bacillota</taxon>
        <taxon>Clostridia</taxon>
        <taxon>Lachnospirales</taxon>
        <taxon>Lachnospiraceae</taxon>
    </lineage>
</organism>
<dbReference type="HOGENOM" id="CLU_102174_0_0_9"/>